<evidence type="ECO:0000313" key="8">
    <source>
        <dbReference type="Proteomes" id="UP000051166"/>
    </source>
</evidence>
<feature type="domain" description="Sugar-binding" evidence="5">
    <location>
        <begin position="122"/>
        <end position="370"/>
    </location>
</feature>
<evidence type="ECO:0000259" key="6">
    <source>
        <dbReference type="Pfam" id="PF21715"/>
    </source>
</evidence>
<dbReference type="InterPro" id="IPR051054">
    <property type="entry name" value="SorC_transcr_regulators"/>
</dbReference>
<dbReference type="InterPro" id="IPR036390">
    <property type="entry name" value="WH_DNA-bd_sf"/>
</dbReference>
<dbReference type="AlphaFoldDB" id="A0A0R1VCY1"/>
<evidence type="ECO:0000256" key="4">
    <source>
        <dbReference type="ARBA" id="ARBA00023163"/>
    </source>
</evidence>
<reference evidence="7 8" key="1">
    <citation type="journal article" date="2015" name="Genome Announc.">
        <title>Expanding the biotechnology potential of lactobacilli through comparative genomics of 213 strains and associated genera.</title>
        <authorList>
            <person name="Sun Z."/>
            <person name="Harris H.M."/>
            <person name="McCann A."/>
            <person name="Guo C."/>
            <person name="Argimon S."/>
            <person name="Zhang W."/>
            <person name="Yang X."/>
            <person name="Jeffery I.B."/>
            <person name="Cooney J.C."/>
            <person name="Kagawa T.F."/>
            <person name="Liu W."/>
            <person name="Song Y."/>
            <person name="Salvetti E."/>
            <person name="Wrobel A."/>
            <person name="Rasinkangas P."/>
            <person name="Parkhill J."/>
            <person name="Rea M.C."/>
            <person name="O'Sullivan O."/>
            <person name="Ritari J."/>
            <person name="Douillard F.P."/>
            <person name="Paul Ross R."/>
            <person name="Yang R."/>
            <person name="Briner A.E."/>
            <person name="Felis G.E."/>
            <person name="de Vos W.M."/>
            <person name="Barrangou R."/>
            <person name="Klaenhammer T.R."/>
            <person name="Caufield P.W."/>
            <person name="Cui Y."/>
            <person name="Zhang H."/>
            <person name="O'Toole P.W."/>
        </authorList>
    </citation>
    <scope>NUCLEOTIDE SEQUENCE [LARGE SCALE GENOMIC DNA]</scope>
    <source>
        <strain evidence="7 8">DSM 16230</strain>
    </source>
</reference>
<dbReference type="GO" id="GO:0003677">
    <property type="term" value="F:DNA binding"/>
    <property type="evidence" value="ECO:0007669"/>
    <property type="project" value="UniProtKB-KW"/>
</dbReference>
<dbReference type="SUPFAM" id="SSF100950">
    <property type="entry name" value="NagB/RpiA/CoA transferase-like"/>
    <property type="match status" value="1"/>
</dbReference>
<organism evidence="7 8">
    <name type="scientific">Liquorilactobacillus satsumensis DSM 16230 = JCM 12392</name>
    <dbReference type="NCBI Taxonomy" id="1423801"/>
    <lineage>
        <taxon>Bacteria</taxon>
        <taxon>Bacillati</taxon>
        <taxon>Bacillota</taxon>
        <taxon>Bacilli</taxon>
        <taxon>Lactobacillales</taxon>
        <taxon>Lactobacillaceae</taxon>
        <taxon>Liquorilactobacillus</taxon>
    </lineage>
</organism>
<evidence type="ECO:0000259" key="5">
    <source>
        <dbReference type="Pfam" id="PF04198"/>
    </source>
</evidence>
<dbReference type="InterPro" id="IPR036388">
    <property type="entry name" value="WH-like_DNA-bd_sf"/>
</dbReference>
<dbReference type="PANTHER" id="PTHR34294">
    <property type="entry name" value="TRANSCRIPTIONAL REGULATOR-RELATED"/>
    <property type="match status" value="1"/>
</dbReference>
<dbReference type="InterPro" id="IPR048715">
    <property type="entry name" value="CggR_N"/>
</dbReference>
<dbReference type="Pfam" id="PF04198">
    <property type="entry name" value="Sugar-bind"/>
    <property type="match status" value="1"/>
</dbReference>
<keyword evidence="4" id="KW-0804">Transcription</keyword>
<dbReference type="STRING" id="1423801.FD50_GL000057"/>
<protein>
    <submittedName>
        <fullName evidence="7">Central glycolyticproteinregulator</fullName>
    </submittedName>
</protein>
<comment type="caution">
    <text evidence="7">The sequence shown here is derived from an EMBL/GenBank/DDBJ whole genome shotgun (WGS) entry which is preliminary data.</text>
</comment>
<proteinExistence type="inferred from homology"/>
<dbReference type="Pfam" id="PF21715">
    <property type="entry name" value="CggR_N"/>
    <property type="match status" value="1"/>
</dbReference>
<accession>A0A0R1VCY1</accession>
<dbReference type="PATRIC" id="fig|1423801.4.peg.55"/>
<evidence type="ECO:0000256" key="1">
    <source>
        <dbReference type="ARBA" id="ARBA00010466"/>
    </source>
</evidence>
<dbReference type="EMBL" id="AZFQ01000023">
    <property type="protein sequence ID" value="KRL99739.1"/>
    <property type="molecule type" value="Genomic_DNA"/>
</dbReference>
<keyword evidence="3" id="KW-0238">DNA-binding</keyword>
<comment type="similarity">
    <text evidence="1">Belongs to the SorC transcriptional regulatory family.</text>
</comment>
<evidence type="ECO:0000313" key="7">
    <source>
        <dbReference type="EMBL" id="KRL99739.1"/>
    </source>
</evidence>
<dbReference type="InterPro" id="IPR037171">
    <property type="entry name" value="NagB/RpiA_transferase-like"/>
</dbReference>
<evidence type="ECO:0000256" key="2">
    <source>
        <dbReference type="ARBA" id="ARBA00023015"/>
    </source>
</evidence>
<evidence type="ECO:0000256" key="3">
    <source>
        <dbReference type="ARBA" id="ARBA00023125"/>
    </source>
</evidence>
<gene>
    <name evidence="7" type="ORF">FD50_GL000057</name>
</gene>
<feature type="domain" description="CggR N-terminal DNA binding" evidence="6">
    <location>
        <begin position="47"/>
        <end position="117"/>
    </location>
</feature>
<keyword evidence="2" id="KW-0805">Transcription regulation</keyword>
<dbReference type="Gene3D" id="1.10.10.10">
    <property type="entry name" value="Winged helix-like DNA-binding domain superfamily/Winged helix DNA-binding domain"/>
    <property type="match status" value="1"/>
</dbReference>
<dbReference type="Gene3D" id="3.40.50.1360">
    <property type="match status" value="1"/>
</dbReference>
<name>A0A0R1VCY1_9LACO</name>
<dbReference type="PANTHER" id="PTHR34294:SF5">
    <property type="entry name" value="CENTRAL GLYCOLYTIC GENES REGULATOR"/>
    <property type="match status" value="1"/>
</dbReference>
<dbReference type="SUPFAM" id="SSF46785">
    <property type="entry name" value="Winged helix' DNA-binding domain"/>
    <property type="match status" value="1"/>
</dbReference>
<dbReference type="InterPro" id="IPR007324">
    <property type="entry name" value="Sugar-bd_dom_put"/>
</dbReference>
<keyword evidence="8" id="KW-1185">Reference proteome</keyword>
<dbReference type="GO" id="GO:0030246">
    <property type="term" value="F:carbohydrate binding"/>
    <property type="evidence" value="ECO:0007669"/>
    <property type="project" value="InterPro"/>
</dbReference>
<dbReference type="Proteomes" id="UP000051166">
    <property type="component" value="Unassembled WGS sequence"/>
</dbReference>
<sequence>MLLCFVFFDLLGRFTTRPDVFCPARKGNMMHQEFEWIEEIAPDLVEVMAQRFTILRYIFWTGPVGRRTLSQELGFTERFLRTETDFLKDQGLIATTRSGMIITIKGREVIQGLRGVMDQLAGIRQQEKELASLLGIERCFIVSGNADEQSKVVVAMGKLVNESLEALLPDGKNVIAVMGGTTMALIADCLTPHLAEKRELLFVPARGGLGEAVEIQANSVSAKMALRTGSKHRALYVPEQLSEEAYAPLLKEPSIQKVVKLIRGSDAVIHSVGSAISMAKRRGMSPEVLAMLRKAHAVGEAFGYFFDESGKIVYKIPRIGLQLEDLTKMECVIAVAGGSSKAKAIAAYMKHAPRQTCLVTDTGAAKMILKK</sequence>